<evidence type="ECO:0000313" key="2">
    <source>
        <dbReference type="EMBL" id="QHS80716.1"/>
    </source>
</evidence>
<name>A0A6C0AM70_9ZZZZ</name>
<proteinExistence type="predicted"/>
<dbReference type="AlphaFoldDB" id="A0A6C0AM70"/>
<protein>
    <recommendedName>
        <fullName evidence="1">DUF5872 domain-containing protein</fullName>
    </recommendedName>
</protein>
<accession>A0A6C0AM70</accession>
<organism evidence="2">
    <name type="scientific">viral metagenome</name>
    <dbReference type="NCBI Taxonomy" id="1070528"/>
    <lineage>
        <taxon>unclassified sequences</taxon>
        <taxon>metagenomes</taxon>
        <taxon>organismal metagenomes</taxon>
    </lineage>
</organism>
<reference evidence="2" key="1">
    <citation type="journal article" date="2020" name="Nature">
        <title>Giant virus diversity and host interactions through global metagenomics.</title>
        <authorList>
            <person name="Schulz F."/>
            <person name="Roux S."/>
            <person name="Paez-Espino D."/>
            <person name="Jungbluth S."/>
            <person name="Walsh D.A."/>
            <person name="Denef V.J."/>
            <person name="McMahon K.D."/>
            <person name="Konstantinidis K.T."/>
            <person name="Eloe-Fadrosh E.A."/>
            <person name="Kyrpides N.C."/>
            <person name="Woyke T."/>
        </authorList>
    </citation>
    <scope>NUCLEOTIDE SEQUENCE</scope>
    <source>
        <strain evidence="2">GVMAG-S-1091796-13</strain>
    </source>
</reference>
<feature type="domain" description="DUF5872" evidence="1">
    <location>
        <begin position="5"/>
        <end position="135"/>
    </location>
</feature>
<sequence>MTKEPVNKSLYKYVKSLADKKFLSKTGIYKSSWIVREYKRRGGKYKGKKPSYKSPGLKRWYKERWVDLNRPIKNIKGKIVGYKSCGRTSVKSSKDKYPLCRPLKKITSKTPKTVKSLSKRSILKAKKKKSKLQHKGRVQFGGKMFKCQYCSDDILFDTKSGLKNHIKKYHKENFLLSVIDNFSLDNNDYSFDIQDGGDNSFKFIKEHVKTCKDKRCSILDKVECQLCDLRRSRASARQGDNDKCKDSQDKSECEKMYKQVGSGPQYYGKRSSIMVKVPENVKKTALYAFKLKKLGFRGGHETGWKRAKQLATKDEIPIEDVKYMRAWFARHIYASYPTYKKWKNAGRPKDKEWHNKNGVISWLIWGADSAFKWVNSKKIINLLNKHYPGKNYKSLLLKK</sequence>
<dbReference type="InterPro" id="IPR043803">
    <property type="entry name" value="DUF5872"/>
</dbReference>
<evidence type="ECO:0000259" key="1">
    <source>
        <dbReference type="Pfam" id="PF19197"/>
    </source>
</evidence>
<dbReference type="Pfam" id="PF19197">
    <property type="entry name" value="DUF5872"/>
    <property type="match status" value="1"/>
</dbReference>
<dbReference type="EMBL" id="MN740717">
    <property type="protein sequence ID" value="QHS80716.1"/>
    <property type="molecule type" value="Genomic_DNA"/>
</dbReference>